<proteinExistence type="predicted"/>
<dbReference type="PANTHER" id="PTHR34351">
    <property type="entry name" value="SLR1927 PROTEIN-RELATED"/>
    <property type="match status" value="1"/>
</dbReference>
<evidence type="ECO:0008006" key="4">
    <source>
        <dbReference type="Google" id="ProtNLM"/>
    </source>
</evidence>
<dbReference type="Proteomes" id="UP000613512">
    <property type="component" value="Unassembled WGS sequence"/>
</dbReference>
<dbReference type="RefSeq" id="WP_188384600.1">
    <property type="nucleotide sequence ID" value="NZ_BMEY01000009.1"/>
</dbReference>
<accession>A0A916W8X0</accession>
<gene>
    <name evidence="2" type="ORF">GCM10008025_20750</name>
</gene>
<dbReference type="EMBL" id="BMEY01000009">
    <property type="protein sequence ID" value="GGA76983.1"/>
    <property type="molecule type" value="Genomic_DNA"/>
</dbReference>
<keyword evidence="1" id="KW-0472">Membrane</keyword>
<reference evidence="2" key="1">
    <citation type="journal article" date="2014" name="Int. J. Syst. Evol. Microbiol.">
        <title>Complete genome sequence of Corynebacterium casei LMG S-19264T (=DSM 44701T), isolated from a smear-ripened cheese.</title>
        <authorList>
            <consortium name="US DOE Joint Genome Institute (JGI-PGF)"/>
            <person name="Walter F."/>
            <person name="Albersmeier A."/>
            <person name="Kalinowski J."/>
            <person name="Ruckert C."/>
        </authorList>
    </citation>
    <scope>NUCLEOTIDE SEQUENCE</scope>
    <source>
        <strain evidence="2">CGMCC 1.12408</strain>
    </source>
</reference>
<organism evidence="2 3">
    <name type="scientific">Ornithinibacillus halotolerans</name>
    <dbReference type="NCBI Taxonomy" id="1274357"/>
    <lineage>
        <taxon>Bacteria</taxon>
        <taxon>Bacillati</taxon>
        <taxon>Bacillota</taxon>
        <taxon>Bacilli</taxon>
        <taxon>Bacillales</taxon>
        <taxon>Bacillaceae</taxon>
        <taxon>Ornithinibacillus</taxon>
    </lineage>
</organism>
<keyword evidence="1" id="KW-0812">Transmembrane</keyword>
<comment type="caution">
    <text evidence="2">The sequence shown here is derived from an EMBL/GenBank/DDBJ whole genome shotgun (WGS) entry which is preliminary data.</text>
</comment>
<name>A0A916W8X0_9BACI</name>
<reference evidence="2" key="2">
    <citation type="submission" date="2020-09" db="EMBL/GenBank/DDBJ databases">
        <authorList>
            <person name="Sun Q."/>
            <person name="Zhou Y."/>
        </authorList>
    </citation>
    <scope>NUCLEOTIDE SEQUENCE</scope>
    <source>
        <strain evidence="2">CGMCC 1.12408</strain>
    </source>
</reference>
<evidence type="ECO:0000313" key="2">
    <source>
        <dbReference type="EMBL" id="GGA76983.1"/>
    </source>
</evidence>
<feature type="transmembrane region" description="Helical" evidence="1">
    <location>
        <begin position="20"/>
        <end position="50"/>
    </location>
</feature>
<evidence type="ECO:0000313" key="3">
    <source>
        <dbReference type="Proteomes" id="UP000613512"/>
    </source>
</evidence>
<evidence type="ECO:0000256" key="1">
    <source>
        <dbReference type="SAM" id="Phobius"/>
    </source>
</evidence>
<dbReference type="AlphaFoldDB" id="A0A916W8X0"/>
<keyword evidence="3" id="KW-1185">Reference proteome</keyword>
<protein>
    <recommendedName>
        <fullName evidence="4">DUF58 domain-containing protein</fullName>
    </recommendedName>
</protein>
<sequence length="405" mass="46823">MMWRKEAGTGDSSSFDYILLALLVFFIVGVIFKSPIVFIAVGIFTAYLIAYKIYDKSVEKSLSLKNEQRSIKLFPGEETSYKFEIENRSMFPLINGEFTFQIGSAMKAYTIANNDKEYWKELKLPLSIIQKKKTVIEFPLHAEQRGVARVKNISYDFPHLLNFSRVRLRYYDFHNTEFIVYPKLLPVHGANAVFHMMPGESRLNFSPFEDVQSPLGTRDYSYSDPFHKINWKATVKTQKMQTNIYEKVVDRTFVFIINLSTENDKNLVSFNKNLENLLSYTAYLSEYATKMRIPFEIYINARKPGKTPYIHLHEGEGKTHYMHALEMLARVHKQAPILPFNKMMFHIGKQFIKPKTIIFIGDLPSGAMEMMNSWKQAQNSVYQVVEGEGGAGIRSVTREAIRNAT</sequence>
<keyword evidence="1" id="KW-1133">Transmembrane helix</keyword>
<dbReference type="PANTHER" id="PTHR34351:SF2">
    <property type="entry name" value="DUF58 DOMAIN-CONTAINING PROTEIN"/>
    <property type="match status" value="1"/>
</dbReference>